<evidence type="ECO:0000313" key="3">
    <source>
        <dbReference type="Proteomes" id="UP001558613"/>
    </source>
</evidence>
<dbReference type="EMBL" id="JAYMGO010000015">
    <property type="protein sequence ID" value="KAL1260180.1"/>
    <property type="molecule type" value="Genomic_DNA"/>
</dbReference>
<protein>
    <submittedName>
        <fullName evidence="2">Uncharacterized protein</fullName>
    </submittedName>
</protein>
<proteinExistence type="predicted"/>
<accession>A0ABR3M4Z0</accession>
<evidence type="ECO:0000313" key="2">
    <source>
        <dbReference type="EMBL" id="KAL1260180.1"/>
    </source>
</evidence>
<keyword evidence="3" id="KW-1185">Reference proteome</keyword>
<reference evidence="2 3" key="1">
    <citation type="submission" date="2023-09" db="EMBL/GenBank/DDBJ databases">
        <authorList>
            <person name="Wang M."/>
        </authorList>
    </citation>
    <scope>NUCLEOTIDE SEQUENCE [LARGE SCALE GENOMIC DNA]</scope>
    <source>
        <strain evidence="2">GT-2023</strain>
        <tissue evidence="2">Liver</tissue>
    </source>
</reference>
<comment type="caution">
    <text evidence="2">The sequence shown here is derived from an EMBL/GenBank/DDBJ whole genome shotgun (WGS) entry which is preliminary data.</text>
</comment>
<organism evidence="2 3">
    <name type="scientific">Cirrhinus molitorella</name>
    <name type="common">mud carp</name>
    <dbReference type="NCBI Taxonomy" id="172907"/>
    <lineage>
        <taxon>Eukaryota</taxon>
        <taxon>Metazoa</taxon>
        <taxon>Chordata</taxon>
        <taxon>Craniata</taxon>
        <taxon>Vertebrata</taxon>
        <taxon>Euteleostomi</taxon>
        <taxon>Actinopterygii</taxon>
        <taxon>Neopterygii</taxon>
        <taxon>Teleostei</taxon>
        <taxon>Ostariophysi</taxon>
        <taxon>Cypriniformes</taxon>
        <taxon>Cyprinidae</taxon>
        <taxon>Labeoninae</taxon>
        <taxon>Labeonini</taxon>
        <taxon>Cirrhinus</taxon>
    </lineage>
</organism>
<dbReference type="Proteomes" id="UP001558613">
    <property type="component" value="Unassembled WGS sequence"/>
</dbReference>
<name>A0ABR3M4Z0_9TELE</name>
<sequence length="139" mass="15785">MLPQGGATPYWMAVFIFQDRQYLEDYGFINICHRARCDDVCLIGGFCCGLDDDIRFVLPQTDPQWTLLENIVFVLQVEGILLTVDKADFTCDIRLQPHPADVSQLDPVPNPLSPRSTELLMESPSPKQPTSHYEDVRQS</sequence>
<gene>
    <name evidence="2" type="ORF">QQF64_008007</name>
</gene>
<evidence type="ECO:0000256" key="1">
    <source>
        <dbReference type="SAM" id="MobiDB-lite"/>
    </source>
</evidence>
<feature type="region of interest" description="Disordered" evidence="1">
    <location>
        <begin position="99"/>
        <end position="139"/>
    </location>
</feature>